<feature type="coiled-coil region" evidence="1">
    <location>
        <begin position="155"/>
        <end position="193"/>
    </location>
</feature>
<comment type="caution">
    <text evidence="2">The sequence shown here is derived from an EMBL/GenBank/DDBJ whole genome shotgun (WGS) entry which is preliminary data.</text>
</comment>
<organism evidence="2 3">
    <name type="scientific">Lentinula aff. detonsa</name>
    <dbReference type="NCBI Taxonomy" id="2804958"/>
    <lineage>
        <taxon>Eukaryota</taxon>
        <taxon>Fungi</taxon>
        <taxon>Dikarya</taxon>
        <taxon>Basidiomycota</taxon>
        <taxon>Agaricomycotina</taxon>
        <taxon>Agaricomycetes</taxon>
        <taxon>Agaricomycetidae</taxon>
        <taxon>Agaricales</taxon>
        <taxon>Marasmiineae</taxon>
        <taxon>Omphalotaceae</taxon>
        <taxon>Lentinula</taxon>
    </lineage>
</organism>
<protein>
    <submittedName>
        <fullName evidence="2">Uncharacterized protein</fullName>
    </submittedName>
</protein>
<dbReference type="EMBL" id="MU793735">
    <property type="protein sequence ID" value="KAJ3780444.1"/>
    <property type="molecule type" value="Genomic_DNA"/>
</dbReference>
<feature type="non-terminal residue" evidence="2">
    <location>
        <position position="202"/>
    </location>
</feature>
<sequence>LYSTSASFLVSNSPVQSTSQLPDLATTFISPKKRRFDELLSQQPRTQLESSLQEAMHWSNNHINNQKDWLLAMQAQNILQHLYTSRIRGQLQHSEEKTTQKNSRLHVDGRAKLLTQDEFFHRVKEVAERREREEADSSKRKAARVNAHERLATALVQWEQERRICEQRNKAVMERWELAVVEWENERDLARTERRKIGWTKP</sequence>
<keyword evidence="1" id="KW-0175">Coiled coil</keyword>
<evidence type="ECO:0000256" key="1">
    <source>
        <dbReference type="SAM" id="Coils"/>
    </source>
</evidence>
<dbReference type="AlphaFoldDB" id="A0AA38K7N9"/>
<feature type="non-terminal residue" evidence="2">
    <location>
        <position position="1"/>
    </location>
</feature>
<evidence type="ECO:0000313" key="2">
    <source>
        <dbReference type="EMBL" id="KAJ3780444.1"/>
    </source>
</evidence>
<proteinExistence type="predicted"/>
<dbReference type="Proteomes" id="UP001163798">
    <property type="component" value="Unassembled WGS sequence"/>
</dbReference>
<gene>
    <name evidence="2" type="ORF">GGU10DRAFT_231138</name>
</gene>
<accession>A0AA38K7N9</accession>
<reference evidence="2" key="1">
    <citation type="submission" date="2022-08" db="EMBL/GenBank/DDBJ databases">
        <authorList>
            <consortium name="DOE Joint Genome Institute"/>
            <person name="Min B."/>
            <person name="Riley R."/>
            <person name="Sierra-Patev S."/>
            <person name="Naranjo-Ortiz M."/>
            <person name="Looney B."/>
            <person name="Konkel Z."/>
            <person name="Slot J.C."/>
            <person name="Sakamoto Y."/>
            <person name="Steenwyk J.L."/>
            <person name="Rokas A."/>
            <person name="Carro J."/>
            <person name="Camarero S."/>
            <person name="Ferreira P."/>
            <person name="Molpeceres G."/>
            <person name="Ruiz-Duenas F.J."/>
            <person name="Serrano A."/>
            <person name="Henrissat B."/>
            <person name="Drula E."/>
            <person name="Hughes K.W."/>
            <person name="Mata J.L."/>
            <person name="Ishikawa N.K."/>
            <person name="Vargas-Isla R."/>
            <person name="Ushijima S."/>
            <person name="Smith C.A."/>
            <person name="Ahrendt S."/>
            <person name="Andreopoulos W."/>
            <person name="He G."/>
            <person name="Labutti K."/>
            <person name="Lipzen A."/>
            <person name="Ng V."/>
            <person name="Sandor L."/>
            <person name="Barry K."/>
            <person name="Martinez A.T."/>
            <person name="Xiao Y."/>
            <person name="Gibbons J.G."/>
            <person name="Terashima K."/>
            <person name="Hibbett D.S."/>
            <person name="Grigoriev I.V."/>
        </authorList>
    </citation>
    <scope>NUCLEOTIDE SEQUENCE</scope>
    <source>
        <strain evidence="2">TFB10291</strain>
    </source>
</reference>
<evidence type="ECO:0000313" key="3">
    <source>
        <dbReference type="Proteomes" id="UP001163798"/>
    </source>
</evidence>
<name>A0AA38K7N9_9AGAR</name>
<keyword evidence="3" id="KW-1185">Reference proteome</keyword>